<accession>A0A1I7V862</accession>
<dbReference type="Proteomes" id="UP000095285">
    <property type="component" value="Unassembled WGS sequence"/>
</dbReference>
<name>A0A1I7V862_LOALO</name>
<evidence type="ECO:0000313" key="1">
    <source>
        <dbReference type="Proteomes" id="UP000095285"/>
    </source>
</evidence>
<sequence>MGSYNCLLRTKLILLKSSVFDKCLTVYLQSSSTSSYDLSEMPLLIVCSVPLSRTRLLYDTPSGLSPSDNNQTAQSGSAIPKQIKDASFPIVYLAKIAGEAAHNPSMFVGVLVTVTHFMASSGWNYSLKVYGVKNKPSLRSAGTNDIMTLGVVANSKKNENIFTMLQRFLY</sequence>
<dbReference type="AlphaFoldDB" id="A0A1I7V862"/>
<reference evidence="1" key="1">
    <citation type="submission" date="2012-04" db="EMBL/GenBank/DDBJ databases">
        <title>The Genome Sequence of Loa loa.</title>
        <authorList>
            <consortium name="The Broad Institute Genome Sequencing Platform"/>
            <consortium name="Broad Institute Genome Sequencing Center for Infectious Disease"/>
            <person name="Nutman T.B."/>
            <person name="Fink D.L."/>
            <person name="Russ C."/>
            <person name="Young S."/>
            <person name="Zeng Q."/>
            <person name="Gargeya S."/>
            <person name="Alvarado L."/>
            <person name="Berlin A."/>
            <person name="Chapman S.B."/>
            <person name="Chen Z."/>
            <person name="Freedman E."/>
            <person name="Gellesch M."/>
            <person name="Goldberg J."/>
            <person name="Griggs A."/>
            <person name="Gujja S."/>
            <person name="Heilman E.R."/>
            <person name="Heiman D."/>
            <person name="Howarth C."/>
            <person name="Mehta T."/>
            <person name="Neiman D."/>
            <person name="Pearson M."/>
            <person name="Roberts A."/>
            <person name="Saif S."/>
            <person name="Shea T."/>
            <person name="Shenoy N."/>
            <person name="Sisk P."/>
            <person name="Stolte C."/>
            <person name="Sykes S."/>
            <person name="White J."/>
            <person name="Yandava C."/>
            <person name="Haas B."/>
            <person name="Henn M.R."/>
            <person name="Nusbaum C."/>
            <person name="Birren B."/>
        </authorList>
    </citation>
    <scope>NUCLEOTIDE SEQUENCE [LARGE SCALE GENOMIC DNA]</scope>
</reference>
<proteinExistence type="predicted"/>
<dbReference type="WBParaSite" id="EN70_10919">
    <property type="protein sequence ID" value="EN70_10919"/>
    <property type="gene ID" value="EN70_10919"/>
</dbReference>
<reference evidence="2" key="2">
    <citation type="submission" date="2016-11" db="UniProtKB">
        <authorList>
            <consortium name="WormBaseParasite"/>
        </authorList>
    </citation>
    <scope>IDENTIFICATION</scope>
</reference>
<keyword evidence="1" id="KW-1185">Reference proteome</keyword>
<protein>
    <submittedName>
        <fullName evidence="2">ANF_receptor domain-containing protein</fullName>
    </submittedName>
</protein>
<organism evidence="1 2">
    <name type="scientific">Loa loa</name>
    <name type="common">Eye worm</name>
    <name type="synonym">Filaria loa</name>
    <dbReference type="NCBI Taxonomy" id="7209"/>
    <lineage>
        <taxon>Eukaryota</taxon>
        <taxon>Metazoa</taxon>
        <taxon>Ecdysozoa</taxon>
        <taxon>Nematoda</taxon>
        <taxon>Chromadorea</taxon>
        <taxon>Rhabditida</taxon>
        <taxon>Spirurina</taxon>
        <taxon>Spiruromorpha</taxon>
        <taxon>Filarioidea</taxon>
        <taxon>Onchocercidae</taxon>
        <taxon>Loa</taxon>
    </lineage>
</organism>
<evidence type="ECO:0000313" key="2">
    <source>
        <dbReference type="WBParaSite" id="EN70_10919"/>
    </source>
</evidence>